<dbReference type="Pfam" id="PF03372">
    <property type="entry name" value="Exo_endo_phos"/>
    <property type="match status" value="1"/>
</dbReference>
<dbReference type="GO" id="GO:0008233">
    <property type="term" value="F:peptidase activity"/>
    <property type="evidence" value="ECO:0007669"/>
    <property type="project" value="UniProtKB-KW"/>
</dbReference>
<feature type="compositionally biased region" description="Low complexity" evidence="5">
    <location>
        <begin position="412"/>
        <end position="426"/>
    </location>
</feature>
<dbReference type="InterPro" id="IPR005135">
    <property type="entry name" value="Endo/exonuclease/phosphatase"/>
</dbReference>
<feature type="non-terminal residue" evidence="7">
    <location>
        <position position="1"/>
    </location>
</feature>
<keyword evidence="8" id="KW-1185">Reference proteome</keyword>
<dbReference type="PANTHER" id="PTHR47933:SF11">
    <property type="entry name" value="PENTATRICOPEPTIDE REPEAT-CONTAINING PROTEIN 2"/>
    <property type="match status" value="1"/>
</dbReference>
<name>A0A812KL50_9DINO</name>
<dbReference type="InterPro" id="IPR008580">
    <property type="entry name" value="PPPDE_dom"/>
</dbReference>
<dbReference type="InterPro" id="IPR011990">
    <property type="entry name" value="TPR-like_helical_dom_sf"/>
</dbReference>
<dbReference type="Gene3D" id="3.90.1720.30">
    <property type="entry name" value="PPPDE domains"/>
    <property type="match status" value="1"/>
</dbReference>
<feature type="region of interest" description="Disordered" evidence="5">
    <location>
        <begin position="1"/>
        <end position="22"/>
    </location>
</feature>
<dbReference type="Gene3D" id="1.25.40.10">
    <property type="entry name" value="Tetratricopeptide repeat domain"/>
    <property type="match status" value="3"/>
</dbReference>
<dbReference type="InterPro" id="IPR042266">
    <property type="entry name" value="PPPDE_sf"/>
</dbReference>
<feature type="compositionally biased region" description="Low complexity" evidence="5">
    <location>
        <begin position="10"/>
        <end position="22"/>
    </location>
</feature>
<evidence type="ECO:0000256" key="1">
    <source>
        <dbReference type="ARBA" id="ARBA00008140"/>
    </source>
</evidence>
<evidence type="ECO:0000313" key="7">
    <source>
        <dbReference type="EMBL" id="CAE7226125.1"/>
    </source>
</evidence>
<feature type="region of interest" description="Disordered" evidence="5">
    <location>
        <begin position="412"/>
        <end position="444"/>
    </location>
</feature>
<keyword evidence="3" id="KW-0677">Repeat</keyword>
<dbReference type="InterPro" id="IPR036691">
    <property type="entry name" value="Endo/exonu/phosph_ase_sf"/>
</dbReference>
<dbReference type="PROSITE" id="PS51858">
    <property type="entry name" value="PPPDE"/>
    <property type="match status" value="1"/>
</dbReference>
<comment type="caution">
    <text evidence="7">The sequence shown here is derived from an EMBL/GenBank/DDBJ whole genome shotgun (WGS) entry which is preliminary data.</text>
</comment>
<dbReference type="OrthoDB" id="446399at2759"/>
<evidence type="ECO:0000256" key="3">
    <source>
        <dbReference type="ARBA" id="ARBA00022737"/>
    </source>
</evidence>
<dbReference type="EMBL" id="CAJNDS010000661">
    <property type="protein sequence ID" value="CAE7226125.1"/>
    <property type="molecule type" value="Genomic_DNA"/>
</dbReference>
<protein>
    <recommendedName>
        <fullName evidence="6">PPPDE domain-containing protein</fullName>
    </recommendedName>
</protein>
<evidence type="ECO:0000256" key="2">
    <source>
        <dbReference type="ARBA" id="ARBA00022670"/>
    </source>
</evidence>
<evidence type="ECO:0000259" key="6">
    <source>
        <dbReference type="PROSITE" id="PS51858"/>
    </source>
</evidence>
<accession>A0A812KL50</accession>
<evidence type="ECO:0000256" key="4">
    <source>
        <dbReference type="ARBA" id="ARBA00022801"/>
    </source>
</evidence>
<dbReference type="Pfam" id="PF05903">
    <property type="entry name" value="Peptidase_C97"/>
    <property type="match status" value="1"/>
</dbReference>
<evidence type="ECO:0000313" key="8">
    <source>
        <dbReference type="Proteomes" id="UP000604046"/>
    </source>
</evidence>
<feature type="domain" description="PPPDE" evidence="6">
    <location>
        <begin position="106"/>
        <end position="244"/>
    </location>
</feature>
<dbReference type="GO" id="GO:0003729">
    <property type="term" value="F:mRNA binding"/>
    <property type="evidence" value="ECO:0007669"/>
    <property type="project" value="TreeGrafter"/>
</dbReference>
<proteinExistence type="inferred from homology"/>
<comment type="similarity">
    <text evidence="1">Belongs to the DeSI family.</text>
</comment>
<keyword evidence="4" id="KW-0378">Hydrolase</keyword>
<organism evidence="7 8">
    <name type="scientific">Symbiodinium natans</name>
    <dbReference type="NCBI Taxonomy" id="878477"/>
    <lineage>
        <taxon>Eukaryota</taxon>
        <taxon>Sar</taxon>
        <taxon>Alveolata</taxon>
        <taxon>Dinophyceae</taxon>
        <taxon>Suessiales</taxon>
        <taxon>Symbiodiniaceae</taxon>
        <taxon>Symbiodinium</taxon>
    </lineage>
</organism>
<dbReference type="Proteomes" id="UP000604046">
    <property type="component" value="Unassembled WGS sequence"/>
</dbReference>
<evidence type="ECO:0000256" key="5">
    <source>
        <dbReference type="SAM" id="MobiDB-lite"/>
    </source>
</evidence>
<dbReference type="Gene3D" id="3.60.10.10">
    <property type="entry name" value="Endonuclease/exonuclease/phosphatase"/>
    <property type="match status" value="1"/>
</dbReference>
<dbReference type="PANTHER" id="PTHR47933">
    <property type="entry name" value="PENTATRICOPEPTIDE REPEAT-CONTAINING PROTEIN 1, MITOCHONDRIAL"/>
    <property type="match status" value="1"/>
</dbReference>
<sequence length="1555" mass="171182">MFSNLDLRSMRSLQSQSRSQQRLLKSQAALQHRALASRPVSSQQVSGPRKEIPENEVDVLSRLTLEELQQLVLSPPVLDEGDYQAKLTLLSPNRIPLSSTGPLHPQWVQVHVYNLSENFVGANQMLTFAESGPAIGGAFHVGVEVFGAEWSYGVYGIACDPPRSETAHVYECSVFVGSTVRSQMEVANILFNLCQEWRGQDYDVLSHNCCSFGRRFVEALGVGPMPDWVDRFARTLHATRAGIQQAGDRLQKVVLEDVPVLYSVARPHVERALVQTQVYVVEKGTQAKQVIHKAVVHDVPVLVETGVETARPYVQQAGQAIHKVVWHDVPVMYETARPYVEEAARAAHRAVAEEAPKAIEAMRPHVERAVSHAWHQTSAAVQTAGEVISQHAQTAAESVAIAAEAVQDQLFGSSSSSSRSSSSASAKMETAPQPCEARTAAPMRSGTAVQVLTAPLDPGFRPRTQSQIVYPVRATPVRLPAQAHIKEPRSALGGLHDASPGSMAAGDQAIPLTLALQHKLQDCQVLKWKAGSSCDFCQPRMRHHHFMLHLPVADPTAGHAAGSLTLAREFRVAHFNILGKNMAGTMWFHYARDFLPAQFASSKWDYRKADPSFPQNLLWSPDDGQSRFYRRQVLLQEIRALRADILCLVELDCFAEFRDILEEDGYDAVFQKRPDDRKGDGCGIFWRREAFTAVGPCRALIYAQPANDRIALGQLLLHRSSAEPLLVLSSHLYWDQASGHQASEAQELVDLMEDMMRGCDLESGRRPAVVFCADLNSLPGSDAYRLITRRLLDASFGQPGGEYAQGSFSTLKPDVYWFAAPKGHRSEWYEWHWQEGRKEVIDYIFHSPDLALEKPVVLPCMPESTRAAGSDRPAKRHKPGDELYGYWCGGWRFPDSPVPGLEESVVVSILIMSEHAKSWPALAAESSEDEYRHDFAEFDLNKDRRSPCSSVKLRTMTHDNQIDFQELRIQVKGELDATHLRRLVMEEYVAYALTLSMVEFLILAKQTVEKLEGTAEEQSPPPTPKMATAQLKRRAKEQGATSAQRLLAQLRGRHVRLNTIHVNTVVTALVAERRWLEALFAFTSTPAMSLQRSIVSFGGVLGVGTWRHSAALLRLLQPLALKVNDVCMNTVIHAAARGHQWALATLVFAQMPARTLLPNEISGSAILSACEKSRSWRRALQHLRTGQGPSRSTIGWNAAASACVDSWAQAMAVLDAMPASGVLADIISFNAGLGLGPLWPRALRLPRSPDAITFGTAISGLKQGRQWLLAAGLLATMAMRRVREVCRSFNSCSSAYEQDSLWEPVLGLFRRMRMVSIRGDEVGMNSLVSACGQRGHWGLALDALHGMPGAKLAPDQISVNSALAACRAGAHWRLALQLLLHLALQRLRSSAVTFNSALGSVESQSESSWSRLLALLRHMRERVVSPTIITFNTGIRLLQNSPRWSACLRLLARAGSQRARRDAASLALVLDSLAASARPLWPPALVLLSSARREGLVASDAGHGVVIQAATRQGHWHRALALLDGAAPTELSRLALVDACEMGCLPLAATGLLWE</sequence>
<keyword evidence="2" id="KW-0645">Protease</keyword>
<dbReference type="GO" id="GO:0006508">
    <property type="term" value="P:proteolysis"/>
    <property type="evidence" value="ECO:0007669"/>
    <property type="project" value="UniProtKB-KW"/>
</dbReference>
<dbReference type="InterPro" id="IPR051240">
    <property type="entry name" value="Mito_RNA-Proc/Resp"/>
</dbReference>
<reference evidence="7" key="1">
    <citation type="submission" date="2021-02" db="EMBL/GenBank/DDBJ databases">
        <authorList>
            <person name="Dougan E. K."/>
            <person name="Rhodes N."/>
            <person name="Thang M."/>
            <person name="Chan C."/>
        </authorList>
    </citation>
    <scope>NUCLEOTIDE SEQUENCE</scope>
</reference>
<gene>
    <name evidence="7" type="ORF">SNAT2548_LOCUS8775</name>
</gene>
<dbReference type="SMART" id="SM01179">
    <property type="entry name" value="DUF862"/>
    <property type="match status" value="1"/>
</dbReference>
<dbReference type="SUPFAM" id="SSF56219">
    <property type="entry name" value="DNase I-like"/>
    <property type="match status" value="1"/>
</dbReference>